<dbReference type="InterPro" id="IPR041662">
    <property type="entry name" value="SusD-like_2"/>
</dbReference>
<dbReference type="Pfam" id="PF12771">
    <property type="entry name" value="SusD-like_2"/>
    <property type="match status" value="1"/>
</dbReference>
<accession>A0ABV9HYD0</accession>
<comment type="caution">
    <text evidence="2">The sequence shown here is derived from an EMBL/GenBank/DDBJ whole genome shotgun (WGS) entry which is preliminary data.</text>
</comment>
<dbReference type="SUPFAM" id="SSF48452">
    <property type="entry name" value="TPR-like"/>
    <property type="match status" value="1"/>
</dbReference>
<gene>
    <name evidence="2" type="ORF">ACFO3O_13490</name>
</gene>
<dbReference type="EMBL" id="JBHSFV010000008">
    <property type="protein sequence ID" value="MFC4634928.1"/>
    <property type="molecule type" value="Genomic_DNA"/>
</dbReference>
<dbReference type="InterPro" id="IPR024302">
    <property type="entry name" value="SusD-like"/>
</dbReference>
<protein>
    <submittedName>
        <fullName evidence="2">SusD/RagB family nutrient-binding outer membrane lipoprotein</fullName>
    </submittedName>
</protein>
<proteinExistence type="predicted"/>
<dbReference type="Proteomes" id="UP001596043">
    <property type="component" value="Unassembled WGS sequence"/>
</dbReference>
<dbReference type="InterPro" id="IPR011990">
    <property type="entry name" value="TPR-like_helical_dom_sf"/>
</dbReference>
<dbReference type="Pfam" id="PF12741">
    <property type="entry name" value="SusD-like"/>
    <property type="match status" value="1"/>
</dbReference>
<evidence type="ECO:0000313" key="3">
    <source>
        <dbReference type="Proteomes" id="UP001596043"/>
    </source>
</evidence>
<sequence>MKKIIKFIMAVAVASSAMFYSCETIELELTENPNGLNPNQADPNLLLNTIQIGYLNNMSSFNGNAAGLVRINTFGSRDYFAGITGNALNGNWNRIYSTSMIPNINNIAALNAEAGDGSLDFQEGISKVMLAHSLMLMVDFIGDIPLSEAVNPDEFPAPNLDSGQSVYTAALEMLDEAQGLLNGTAGSDLFYGGDSSLWIRAINTIRLKAALTVQDYTTFDQIIAGDNFIQSNDQDFVFEFGTNEVNPDERHPDYVADYTPSGANLYKSNWTMDYMLNSNDPRIRYYFFRQSDCTPGASCDPDGNGETLSCSLQMPPAHITAAGFGDIFCFLEDGYWGRLHGNDEGTPPDNFFRTASGVYPAGGLFDDNRFSNVGLGLGAGGAGIEPFLLASQVDFMRAEVAMAQNNPGAAAMHLENAITKSVTKVIGFGVRDASRDTSFDVSMAEATAFVDAQVQAFNDATNNDDRMNLLAEQFWISQYGAGAEAYNFYRRTGFPTTIPPNLEPNPGGFVRSFPYATSEVTANPNISQKADQSVQVFWDTNPPSSASGGFPAAN</sequence>
<keyword evidence="1" id="KW-0732">Signal</keyword>
<organism evidence="2 3">
    <name type="scientific">Dokdonia ponticola</name>
    <dbReference type="NCBI Taxonomy" id="2041041"/>
    <lineage>
        <taxon>Bacteria</taxon>
        <taxon>Pseudomonadati</taxon>
        <taxon>Bacteroidota</taxon>
        <taxon>Flavobacteriia</taxon>
        <taxon>Flavobacteriales</taxon>
        <taxon>Flavobacteriaceae</taxon>
        <taxon>Dokdonia</taxon>
    </lineage>
</organism>
<evidence type="ECO:0000256" key="1">
    <source>
        <dbReference type="SAM" id="SignalP"/>
    </source>
</evidence>
<dbReference type="PROSITE" id="PS51257">
    <property type="entry name" value="PROKAR_LIPOPROTEIN"/>
    <property type="match status" value="1"/>
</dbReference>
<dbReference type="Gene3D" id="1.25.40.390">
    <property type="match status" value="2"/>
</dbReference>
<evidence type="ECO:0000313" key="2">
    <source>
        <dbReference type="EMBL" id="MFC4634928.1"/>
    </source>
</evidence>
<keyword evidence="2" id="KW-0449">Lipoprotein</keyword>
<dbReference type="RefSeq" id="WP_379979669.1">
    <property type="nucleotide sequence ID" value="NZ_JBHSFV010000008.1"/>
</dbReference>
<feature type="signal peptide" evidence="1">
    <location>
        <begin position="1"/>
        <end position="19"/>
    </location>
</feature>
<feature type="chain" id="PRO_5046831553" evidence="1">
    <location>
        <begin position="20"/>
        <end position="554"/>
    </location>
</feature>
<keyword evidence="3" id="KW-1185">Reference proteome</keyword>
<name>A0ABV9HYD0_9FLAO</name>
<reference evidence="3" key="1">
    <citation type="journal article" date="2019" name="Int. J. Syst. Evol. Microbiol.">
        <title>The Global Catalogue of Microorganisms (GCM) 10K type strain sequencing project: providing services to taxonomists for standard genome sequencing and annotation.</title>
        <authorList>
            <consortium name="The Broad Institute Genomics Platform"/>
            <consortium name="The Broad Institute Genome Sequencing Center for Infectious Disease"/>
            <person name="Wu L."/>
            <person name="Ma J."/>
        </authorList>
    </citation>
    <scope>NUCLEOTIDE SEQUENCE [LARGE SCALE GENOMIC DNA]</scope>
    <source>
        <strain evidence="3">YJ-61-S</strain>
    </source>
</reference>